<dbReference type="EMBL" id="FQ790245">
    <property type="protein sequence ID" value="CCD42272.1"/>
    <property type="molecule type" value="Genomic_DNA"/>
</dbReference>
<proteinExistence type="predicted"/>
<dbReference type="HOGENOM" id="CLU_2037681_0_0_1"/>
<name>G2XN16_BOTF4</name>
<dbReference type="Proteomes" id="UP000008177">
    <property type="component" value="Unplaced contigs"/>
</dbReference>
<evidence type="ECO:0000313" key="1">
    <source>
        <dbReference type="EMBL" id="CCD42272.1"/>
    </source>
</evidence>
<reference evidence="2" key="1">
    <citation type="journal article" date="2011" name="PLoS Genet.">
        <title>Genomic analysis of the necrotrophic fungal pathogens Sclerotinia sclerotiorum and Botrytis cinerea.</title>
        <authorList>
            <person name="Amselem J."/>
            <person name="Cuomo C.A."/>
            <person name="van Kan J.A."/>
            <person name="Viaud M."/>
            <person name="Benito E.P."/>
            <person name="Couloux A."/>
            <person name="Coutinho P.M."/>
            <person name="de Vries R.P."/>
            <person name="Dyer P.S."/>
            <person name="Fillinger S."/>
            <person name="Fournier E."/>
            <person name="Gout L."/>
            <person name="Hahn M."/>
            <person name="Kohn L."/>
            <person name="Lapalu N."/>
            <person name="Plummer K.M."/>
            <person name="Pradier J.M."/>
            <person name="Quevillon E."/>
            <person name="Sharon A."/>
            <person name="Simon A."/>
            <person name="ten Have A."/>
            <person name="Tudzynski B."/>
            <person name="Tudzynski P."/>
            <person name="Wincker P."/>
            <person name="Andrew M."/>
            <person name="Anthouard V."/>
            <person name="Beever R.E."/>
            <person name="Beffa R."/>
            <person name="Benoit I."/>
            <person name="Bouzid O."/>
            <person name="Brault B."/>
            <person name="Chen Z."/>
            <person name="Choquer M."/>
            <person name="Collemare J."/>
            <person name="Cotton P."/>
            <person name="Danchin E.G."/>
            <person name="Da Silva C."/>
            <person name="Gautier A."/>
            <person name="Giraud C."/>
            <person name="Giraud T."/>
            <person name="Gonzalez C."/>
            <person name="Grossetete S."/>
            <person name="Guldener U."/>
            <person name="Henrissat B."/>
            <person name="Howlett B.J."/>
            <person name="Kodira C."/>
            <person name="Kretschmer M."/>
            <person name="Lappartient A."/>
            <person name="Leroch M."/>
            <person name="Levis C."/>
            <person name="Mauceli E."/>
            <person name="Neuveglise C."/>
            <person name="Oeser B."/>
            <person name="Pearson M."/>
            <person name="Poulain J."/>
            <person name="Poussereau N."/>
            <person name="Quesneville H."/>
            <person name="Rascle C."/>
            <person name="Schumacher J."/>
            <person name="Segurens B."/>
            <person name="Sexton A."/>
            <person name="Silva E."/>
            <person name="Sirven C."/>
            <person name="Soanes D.M."/>
            <person name="Talbot N.J."/>
            <person name="Templeton M."/>
            <person name="Yandava C."/>
            <person name="Yarden O."/>
            <person name="Zeng Q."/>
            <person name="Rollins J.A."/>
            <person name="Lebrun M.H."/>
            <person name="Dickman M."/>
        </authorList>
    </citation>
    <scope>NUCLEOTIDE SEQUENCE [LARGE SCALE GENOMIC DNA]</scope>
    <source>
        <strain evidence="2">T4</strain>
    </source>
</reference>
<accession>G2XN16</accession>
<protein>
    <submittedName>
        <fullName evidence="1">Uncharacterized protein</fullName>
    </submittedName>
</protein>
<evidence type="ECO:0000313" key="2">
    <source>
        <dbReference type="Proteomes" id="UP000008177"/>
    </source>
</evidence>
<sequence length="121" mass="13794">MVSRDVMEIEVNPYRHQPREMLRNDKDAENFMRQVQGVLECREANKCFRMGWWLDGSDAVGILAQFMSVTPHTNSSKHAEVFTKGANEISSDKDGKISPHRHNNLLAIHRVGLDLLHGLIV</sequence>
<dbReference type="AlphaFoldDB" id="G2XN16"/>
<gene>
    <name evidence="1" type="ORF">BofuT4_P014000.1</name>
</gene>
<dbReference type="InParanoid" id="G2XN16"/>
<organism evidence="1 2">
    <name type="scientific">Botryotinia fuckeliana (strain T4)</name>
    <name type="common">Noble rot fungus</name>
    <name type="synonym">Botrytis cinerea</name>
    <dbReference type="NCBI Taxonomy" id="999810"/>
    <lineage>
        <taxon>Eukaryota</taxon>
        <taxon>Fungi</taxon>
        <taxon>Dikarya</taxon>
        <taxon>Ascomycota</taxon>
        <taxon>Pezizomycotina</taxon>
        <taxon>Leotiomycetes</taxon>
        <taxon>Helotiales</taxon>
        <taxon>Sclerotiniaceae</taxon>
        <taxon>Botrytis</taxon>
    </lineage>
</organism>